<evidence type="ECO:0000256" key="9">
    <source>
        <dbReference type="ARBA" id="ARBA00023136"/>
    </source>
</evidence>
<keyword evidence="7" id="KW-0406">Ion transport</keyword>
<feature type="signal peptide" evidence="13">
    <location>
        <begin position="1"/>
        <end position="26"/>
    </location>
</feature>
<keyword evidence="10 11" id="KW-0998">Cell outer membrane</keyword>
<keyword evidence="6" id="KW-0408">Iron</keyword>
<organism evidence="16 17">
    <name type="scientific">Sphingosinicella soli</name>
    <dbReference type="NCBI Taxonomy" id="333708"/>
    <lineage>
        <taxon>Bacteria</taxon>
        <taxon>Pseudomonadati</taxon>
        <taxon>Pseudomonadota</taxon>
        <taxon>Alphaproteobacteria</taxon>
        <taxon>Sphingomonadales</taxon>
        <taxon>Sphingosinicellaceae</taxon>
        <taxon>Sphingosinicella</taxon>
    </lineage>
</organism>
<dbReference type="Pfam" id="PF00593">
    <property type="entry name" value="TonB_dep_Rec_b-barrel"/>
    <property type="match status" value="1"/>
</dbReference>
<dbReference type="InterPro" id="IPR000531">
    <property type="entry name" value="Beta-barrel_TonB"/>
</dbReference>
<evidence type="ECO:0000256" key="6">
    <source>
        <dbReference type="ARBA" id="ARBA00023004"/>
    </source>
</evidence>
<gene>
    <name evidence="16" type="ORF">GGQ98_000278</name>
</gene>
<dbReference type="Gene3D" id="2.40.170.20">
    <property type="entry name" value="TonB-dependent receptor, beta-barrel domain"/>
    <property type="match status" value="1"/>
</dbReference>
<evidence type="ECO:0000256" key="4">
    <source>
        <dbReference type="ARBA" id="ARBA00022496"/>
    </source>
</evidence>
<dbReference type="Pfam" id="PF07715">
    <property type="entry name" value="Plug"/>
    <property type="match status" value="1"/>
</dbReference>
<keyword evidence="5 11" id="KW-0812">Transmembrane</keyword>
<keyword evidence="13" id="KW-0732">Signal</keyword>
<keyword evidence="16" id="KW-0675">Receptor</keyword>
<keyword evidence="4" id="KW-0410">Iron transport</keyword>
<evidence type="ECO:0000256" key="13">
    <source>
        <dbReference type="SAM" id="SignalP"/>
    </source>
</evidence>
<keyword evidence="9 11" id="KW-0472">Membrane</keyword>
<keyword evidence="8 12" id="KW-0798">TonB box</keyword>
<feature type="domain" description="TonB-dependent receptor plug" evidence="15">
    <location>
        <begin position="50"/>
        <end position="161"/>
    </location>
</feature>
<evidence type="ECO:0000256" key="3">
    <source>
        <dbReference type="ARBA" id="ARBA00022452"/>
    </source>
</evidence>
<evidence type="ECO:0000256" key="1">
    <source>
        <dbReference type="ARBA" id="ARBA00004571"/>
    </source>
</evidence>
<evidence type="ECO:0000256" key="5">
    <source>
        <dbReference type="ARBA" id="ARBA00022692"/>
    </source>
</evidence>
<dbReference type="InterPro" id="IPR012910">
    <property type="entry name" value="Plug_dom"/>
</dbReference>
<name>A0A7W7B0F3_9SPHN</name>
<dbReference type="PROSITE" id="PS52016">
    <property type="entry name" value="TONB_DEPENDENT_REC_3"/>
    <property type="match status" value="1"/>
</dbReference>
<evidence type="ECO:0000259" key="15">
    <source>
        <dbReference type="Pfam" id="PF07715"/>
    </source>
</evidence>
<evidence type="ECO:0000256" key="12">
    <source>
        <dbReference type="RuleBase" id="RU003357"/>
    </source>
</evidence>
<comment type="subcellular location">
    <subcellularLocation>
        <location evidence="1 11">Cell outer membrane</location>
        <topology evidence="1 11">Multi-pass membrane protein</topology>
    </subcellularLocation>
</comment>
<dbReference type="GO" id="GO:0009279">
    <property type="term" value="C:cell outer membrane"/>
    <property type="evidence" value="ECO:0007669"/>
    <property type="project" value="UniProtKB-SubCell"/>
</dbReference>
<protein>
    <submittedName>
        <fullName evidence="16">Outer membrane receptor protein involved in Fe transport</fullName>
    </submittedName>
</protein>
<dbReference type="GO" id="GO:0006826">
    <property type="term" value="P:iron ion transport"/>
    <property type="evidence" value="ECO:0007669"/>
    <property type="project" value="UniProtKB-KW"/>
</dbReference>
<feature type="domain" description="TonB-dependent receptor-like beta-barrel" evidence="14">
    <location>
        <begin position="320"/>
        <end position="554"/>
    </location>
</feature>
<feature type="chain" id="PRO_5030702374" evidence="13">
    <location>
        <begin position="27"/>
        <end position="559"/>
    </location>
</feature>
<evidence type="ECO:0000256" key="2">
    <source>
        <dbReference type="ARBA" id="ARBA00022448"/>
    </source>
</evidence>
<dbReference type="InterPro" id="IPR039426">
    <property type="entry name" value="TonB-dep_rcpt-like"/>
</dbReference>
<evidence type="ECO:0000256" key="11">
    <source>
        <dbReference type="PROSITE-ProRule" id="PRU01360"/>
    </source>
</evidence>
<dbReference type="InterPro" id="IPR036942">
    <property type="entry name" value="Beta-barrel_TonB_sf"/>
</dbReference>
<comment type="caution">
    <text evidence="16">The sequence shown here is derived from an EMBL/GenBank/DDBJ whole genome shotgun (WGS) entry which is preliminary data.</text>
</comment>
<dbReference type="SUPFAM" id="SSF56935">
    <property type="entry name" value="Porins"/>
    <property type="match status" value="1"/>
</dbReference>
<accession>A0A7W7B0F3</accession>
<dbReference type="RefSeq" id="WP_184064006.1">
    <property type="nucleotide sequence ID" value="NZ_JACHNZ010000002.1"/>
</dbReference>
<evidence type="ECO:0000256" key="10">
    <source>
        <dbReference type="ARBA" id="ARBA00023237"/>
    </source>
</evidence>
<comment type="similarity">
    <text evidence="11 12">Belongs to the TonB-dependent receptor family.</text>
</comment>
<reference evidence="16 17" key="1">
    <citation type="submission" date="2020-08" db="EMBL/GenBank/DDBJ databases">
        <title>Genomic Encyclopedia of Type Strains, Phase IV (KMG-IV): sequencing the most valuable type-strain genomes for metagenomic binning, comparative biology and taxonomic classification.</title>
        <authorList>
            <person name="Goeker M."/>
        </authorList>
    </citation>
    <scope>NUCLEOTIDE SEQUENCE [LARGE SCALE GENOMIC DNA]</scope>
    <source>
        <strain evidence="16 17">DSM 17328</strain>
    </source>
</reference>
<sequence length="559" mass="60403">MSKRGIKASFFAGVSTFLFGAGGAAAQDAVIETNDREEIVVTARFRQESIQNIGGSVAALDGRELRRSGIVDFEDLANRVAGVELLDRGPNTNEINIRGVTNSTQVSGNQLQPLVSILVDDIPVASASASQRDFNFFDFDRVEILRGPQPTYFGEGAMGGAIRYFSADPDLDSGKVAEGMWSGGLGATKSGGFNYRVENATSFILVPGKLGVRVVGFYRDDDGYIDNVGLNKKDMNSFESYGGRVVVLYKPTDDLSMRFSAHFGRDDIGELNFIEPTTIGSSVGTEDLIAPSLSLIDGLNEDDFELYSGKISYDAGPVTVESITGLYNRNRKAETFSSAYTYGFAGFFNAFPPFNTASNLLSSDLTAIAQTRGKEKSVSQEFRFISDFESPLNFVAGAFYQDTKATSTALVSGPGYANITESGTTEIERTTTRTDTRQFSAFAELNYDVSERFRVFAGARYVNEKVTSTLVESYVIGIFSPILTDPDDIFAPVYFPVPNDVEALTAPGGPGVSFDFKLSTFLPRAGFEFDVTDSAMFYGTVARGVRNGGLNSPFSALGV</sequence>
<dbReference type="PANTHER" id="PTHR32552">
    <property type="entry name" value="FERRICHROME IRON RECEPTOR-RELATED"/>
    <property type="match status" value="1"/>
</dbReference>
<evidence type="ECO:0000256" key="7">
    <source>
        <dbReference type="ARBA" id="ARBA00023065"/>
    </source>
</evidence>
<proteinExistence type="inferred from homology"/>
<keyword evidence="3 11" id="KW-1134">Transmembrane beta strand</keyword>
<keyword evidence="2 11" id="KW-0813">Transport</keyword>
<evidence type="ECO:0000256" key="8">
    <source>
        <dbReference type="ARBA" id="ARBA00023077"/>
    </source>
</evidence>
<evidence type="ECO:0000259" key="14">
    <source>
        <dbReference type="Pfam" id="PF00593"/>
    </source>
</evidence>
<dbReference type="AlphaFoldDB" id="A0A7W7B0F3"/>
<dbReference type="PANTHER" id="PTHR32552:SF81">
    <property type="entry name" value="TONB-DEPENDENT OUTER MEMBRANE RECEPTOR"/>
    <property type="match status" value="1"/>
</dbReference>
<evidence type="ECO:0000313" key="16">
    <source>
        <dbReference type="EMBL" id="MBB4630675.1"/>
    </source>
</evidence>
<evidence type="ECO:0000313" key="17">
    <source>
        <dbReference type="Proteomes" id="UP000566324"/>
    </source>
</evidence>
<keyword evidence="17" id="KW-1185">Reference proteome</keyword>
<dbReference type="EMBL" id="JACHNZ010000002">
    <property type="protein sequence ID" value="MBB4630675.1"/>
    <property type="molecule type" value="Genomic_DNA"/>
</dbReference>
<dbReference type="Proteomes" id="UP000566324">
    <property type="component" value="Unassembled WGS sequence"/>
</dbReference>